<keyword evidence="2" id="KW-1185">Reference proteome</keyword>
<dbReference type="Proteomes" id="UP001289374">
    <property type="component" value="Unassembled WGS sequence"/>
</dbReference>
<gene>
    <name evidence="1" type="ORF">Sango_1721800</name>
</gene>
<reference evidence="1" key="1">
    <citation type="submission" date="2020-06" db="EMBL/GenBank/DDBJ databases">
        <authorList>
            <person name="Li T."/>
            <person name="Hu X."/>
            <person name="Zhang T."/>
            <person name="Song X."/>
            <person name="Zhang H."/>
            <person name="Dai N."/>
            <person name="Sheng W."/>
            <person name="Hou X."/>
            <person name="Wei L."/>
        </authorList>
    </citation>
    <scope>NUCLEOTIDE SEQUENCE</scope>
    <source>
        <strain evidence="1">K16</strain>
        <tissue evidence="1">Leaf</tissue>
    </source>
</reference>
<organism evidence="1 2">
    <name type="scientific">Sesamum angolense</name>
    <dbReference type="NCBI Taxonomy" id="2727404"/>
    <lineage>
        <taxon>Eukaryota</taxon>
        <taxon>Viridiplantae</taxon>
        <taxon>Streptophyta</taxon>
        <taxon>Embryophyta</taxon>
        <taxon>Tracheophyta</taxon>
        <taxon>Spermatophyta</taxon>
        <taxon>Magnoliopsida</taxon>
        <taxon>eudicotyledons</taxon>
        <taxon>Gunneridae</taxon>
        <taxon>Pentapetalae</taxon>
        <taxon>asterids</taxon>
        <taxon>lamiids</taxon>
        <taxon>Lamiales</taxon>
        <taxon>Pedaliaceae</taxon>
        <taxon>Sesamum</taxon>
    </lineage>
</organism>
<dbReference type="AlphaFoldDB" id="A0AAE2BSA1"/>
<evidence type="ECO:0000313" key="2">
    <source>
        <dbReference type="Proteomes" id="UP001289374"/>
    </source>
</evidence>
<reference evidence="1" key="2">
    <citation type="journal article" date="2024" name="Plant">
        <title>Genomic evolution and insights into agronomic trait innovations of Sesamum species.</title>
        <authorList>
            <person name="Miao H."/>
            <person name="Wang L."/>
            <person name="Qu L."/>
            <person name="Liu H."/>
            <person name="Sun Y."/>
            <person name="Le M."/>
            <person name="Wang Q."/>
            <person name="Wei S."/>
            <person name="Zheng Y."/>
            <person name="Lin W."/>
            <person name="Duan Y."/>
            <person name="Cao H."/>
            <person name="Xiong S."/>
            <person name="Wang X."/>
            <person name="Wei L."/>
            <person name="Li C."/>
            <person name="Ma Q."/>
            <person name="Ju M."/>
            <person name="Zhao R."/>
            <person name="Li G."/>
            <person name="Mu C."/>
            <person name="Tian Q."/>
            <person name="Mei H."/>
            <person name="Zhang T."/>
            <person name="Gao T."/>
            <person name="Zhang H."/>
        </authorList>
    </citation>
    <scope>NUCLEOTIDE SEQUENCE</scope>
    <source>
        <strain evidence="1">K16</strain>
    </source>
</reference>
<protein>
    <submittedName>
        <fullName evidence="1">Uncharacterized protein</fullName>
    </submittedName>
</protein>
<accession>A0AAE2BSA1</accession>
<dbReference type="EMBL" id="JACGWL010000009">
    <property type="protein sequence ID" value="KAK4395675.1"/>
    <property type="molecule type" value="Genomic_DNA"/>
</dbReference>
<name>A0AAE2BSA1_9LAMI</name>
<comment type="caution">
    <text evidence="1">The sequence shown here is derived from an EMBL/GenBank/DDBJ whole genome shotgun (WGS) entry which is preliminary data.</text>
</comment>
<evidence type="ECO:0000313" key="1">
    <source>
        <dbReference type="EMBL" id="KAK4395675.1"/>
    </source>
</evidence>
<sequence length="119" mass="13789">MSFLDPWTNDSELEIQWIRHLQSVANRLLDAFIDTKKVTRSHIPVENVFAHLEVPEATLTQSKTSESQIHWKCDRPLGSKDANPRKRKVHIISINHDANVISVEITDEDDNDPQNMEEY</sequence>
<proteinExistence type="predicted"/>